<protein>
    <submittedName>
        <fullName evidence="1">Uncharacterized protein</fullName>
    </submittedName>
</protein>
<evidence type="ECO:0000313" key="1">
    <source>
        <dbReference type="EMBL" id="MDX8536217.1"/>
    </source>
</evidence>
<dbReference type="RefSeq" id="WP_187331331.1">
    <property type="nucleotide sequence ID" value="NZ_JAVIIP010000001.1"/>
</dbReference>
<accession>A0ABU5AG00</accession>
<gene>
    <name evidence="1" type="ORF">RFM23_01120</name>
</gene>
<proteinExistence type="predicted"/>
<reference evidence="1 2" key="1">
    <citation type="submission" date="2023-08" db="EMBL/GenBank/DDBJ databases">
        <title>Implementing the SeqCode for naming new Mesorhizobium species isolated from Vachellia karroo root nodules.</title>
        <authorList>
            <person name="Van Lill M."/>
        </authorList>
    </citation>
    <scope>NUCLEOTIDE SEQUENCE [LARGE SCALE GENOMIC DNA]</scope>
    <source>
        <strain evidence="1 2">VK4B</strain>
    </source>
</reference>
<dbReference type="Proteomes" id="UP001276564">
    <property type="component" value="Unassembled WGS sequence"/>
</dbReference>
<keyword evidence="2" id="KW-1185">Reference proteome</keyword>
<organism evidence="1 2">
    <name type="scientific">Mesorhizobium abyssinicae</name>
    <dbReference type="NCBI Taxonomy" id="1209958"/>
    <lineage>
        <taxon>Bacteria</taxon>
        <taxon>Pseudomonadati</taxon>
        <taxon>Pseudomonadota</taxon>
        <taxon>Alphaproteobacteria</taxon>
        <taxon>Hyphomicrobiales</taxon>
        <taxon>Phyllobacteriaceae</taxon>
        <taxon>Mesorhizobium</taxon>
    </lineage>
</organism>
<dbReference type="EMBL" id="JAVIIP010000001">
    <property type="protein sequence ID" value="MDX8536217.1"/>
    <property type="molecule type" value="Genomic_DNA"/>
</dbReference>
<evidence type="ECO:0000313" key="2">
    <source>
        <dbReference type="Proteomes" id="UP001276564"/>
    </source>
</evidence>
<sequence length="53" mass="5920">MIAIYRIDSGGTPTLYTSLSFDEARKMGPEKFGKLLGENLILDSPKLRDLFSL</sequence>
<name>A0ABU5AG00_9HYPH</name>
<comment type="caution">
    <text evidence="1">The sequence shown here is derived from an EMBL/GenBank/DDBJ whole genome shotgun (WGS) entry which is preliminary data.</text>
</comment>